<comment type="similarity">
    <text evidence="2">Belongs to the short-chain dehydrogenases/reductases (SDR) family.</text>
</comment>
<dbReference type="PANTHER" id="PTHR43391:SF69">
    <property type="entry name" value="11-BETA-HYDROXYSTEROID DEHYDROGENASE-LIKE 6"/>
    <property type="match status" value="1"/>
</dbReference>
<dbReference type="PANTHER" id="PTHR43391">
    <property type="entry name" value="RETINOL DEHYDROGENASE-RELATED"/>
    <property type="match status" value="1"/>
</dbReference>
<protein>
    <submittedName>
        <fullName evidence="7">Hydroxysteroid 11-beta-dehydrogenase 1-like protein</fullName>
    </submittedName>
</protein>
<proteinExistence type="inferred from homology"/>
<evidence type="ECO:0000256" key="4">
    <source>
        <dbReference type="ARBA" id="ARBA00022968"/>
    </source>
</evidence>
<evidence type="ECO:0000313" key="7">
    <source>
        <dbReference type="EMBL" id="EXB25269.1"/>
    </source>
</evidence>
<keyword evidence="4" id="KW-0735">Signal-anchor</keyword>
<comment type="subcellular location">
    <subcellularLocation>
        <location evidence="1">Membrane</location>
        <topology evidence="1">Single-pass type II membrane protein</topology>
    </subcellularLocation>
</comment>
<name>W9QXA5_9ROSA</name>
<dbReference type="Proteomes" id="UP000030645">
    <property type="component" value="Unassembled WGS sequence"/>
</dbReference>
<dbReference type="GO" id="GO:0005829">
    <property type="term" value="C:cytosol"/>
    <property type="evidence" value="ECO:0007669"/>
    <property type="project" value="TreeGrafter"/>
</dbReference>
<dbReference type="GO" id="GO:0016491">
    <property type="term" value="F:oxidoreductase activity"/>
    <property type="evidence" value="ECO:0007669"/>
    <property type="project" value="UniProtKB-KW"/>
</dbReference>
<dbReference type="Pfam" id="PF00106">
    <property type="entry name" value="adh_short"/>
    <property type="match status" value="3"/>
</dbReference>
<accession>W9QXA5</accession>
<keyword evidence="5" id="KW-0560">Oxidoreductase</keyword>
<evidence type="ECO:0000256" key="6">
    <source>
        <dbReference type="SAM" id="Phobius"/>
    </source>
</evidence>
<evidence type="ECO:0000256" key="3">
    <source>
        <dbReference type="ARBA" id="ARBA00022857"/>
    </source>
</evidence>
<keyword evidence="8" id="KW-1185">Reference proteome</keyword>
<evidence type="ECO:0000256" key="2">
    <source>
        <dbReference type="ARBA" id="ARBA00006484"/>
    </source>
</evidence>
<dbReference type="SUPFAM" id="SSF51735">
    <property type="entry name" value="NAD(P)-binding Rossmann-fold domains"/>
    <property type="match status" value="2"/>
</dbReference>
<evidence type="ECO:0000313" key="8">
    <source>
        <dbReference type="Proteomes" id="UP000030645"/>
    </source>
</evidence>
<dbReference type="InterPro" id="IPR002347">
    <property type="entry name" value="SDR_fam"/>
</dbReference>
<dbReference type="GO" id="GO:0016020">
    <property type="term" value="C:membrane"/>
    <property type="evidence" value="ECO:0007669"/>
    <property type="project" value="UniProtKB-SubCell"/>
</dbReference>
<dbReference type="PROSITE" id="PS00061">
    <property type="entry name" value="ADH_SHORT"/>
    <property type="match status" value="1"/>
</dbReference>
<keyword evidence="6" id="KW-0812">Transmembrane</keyword>
<reference evidence="8" key="1">
    <citation type="submission" date="2013-01" db="EMBL/GenBank/DDBJ databases">
        <title>Draft Genome Sequence of a Mulberry Tree, Morus notabilis C.K. Schneid.</title>
        <authorList>
            <person name="He N."/>
            <person name="Zhao S."/>
        </authorList>
    </citation>
    <scope>NUCLEOTIDE SEQUENCE</scope>
</reference>
<keyword evidence="6" id="KW-1133">Transmembrane helix</keyword>
<evidence type="ECO:0000256" key="1">
    <source>
        <dbReference type="ARBA" id="ARBA00004606"/>
    </source>
</evidence>
<dbReference type="InterPro" id="IPR020904">
    <property type="entry name" value="Sc_DH/Rdtase_CS"/>
</dbReference>
<dbReference type="eggNOG" id="KOG1205">
    <property type="taxonomic scope" value="Eukaryota"/>
</dbReference>
<dbReference type="InterPro" id="IPR036291">
    <property type="entry name" value="NAD(P)-bd_dom_sf"/>
</dbReference>
<keyword evidence="6" id="KW-0472">Membrane</keyword>
<dbReference type="EMBL" id="KE343360">
    <property type="protein sequence ID" value="EXB25269.1"/>
    <property type="molecule type" value="Genomic_DNA"/>
</dbReference>
<dbReference type="PRINTS" id="PR00080">
    <property type="entry name" value="SDRFAMILY"/>
</dbReference>
<dbReference type="PRINTS" id="PR00081">
    <property type="entry name" value="GDHRDH"/>
</dbReference>
<organism evidence="7 8">
    <name type="scientific">Morus notabilis</name>
    <dbReference type="NCBI Taxonomy" id="981085"/>
    <lineage>
        <taxon>Eukaryota</taxon>
        <taxon>Viridiplantae</taxon>
        <taxon>Streptophyta</taxon>
        <taxon>Embryophyta</taxon>
        <taxon>Tracheophyta</taxon>
        <taxon>Spermatophyta</taxon>
        <taxon>Magnoliopsida</taxon>
        <taxon>eudicotyledons</taxon>
        <taxon>Gunneridae</taxon>
        <taxon>Pentapetalae</taxon>
        <taxon>rosids</taxon>
        <taxon>fabids</taxon>
        <taxon>Rosales</taxon>
        <taxon>Moraceae</taxon>
        <taxon>Moreae</taxon>
        <taxon>Morus</taxon>
    </lineage>
</organism>
<dbReference type="FunFam" id="3.40.50.720:FF:000084">
    <property type="entry name" value="Short-chain dehydrogenase reductase"/>
    <property type="match status" value="1"/>
</dbReference>
<gene>
    <name evidence="7" type="ORF">L484_010137</name>
</gene>
<dbReference type="Gene3D" id="3.40.50.720">
    <property type="entry name" value="NAD(P)-binding Rossmann-like Domain"/>
    <property type="match status" value="2"/>
</dbReference>
<dbReference type="STRING" id="981085.W9QXA5"/>
<dbReference type="AlphaFoldDB" id="W9QXA5"/>
<evidence type="ECO:0000256" key="5">
    <source>
        <dbReference type="ARBA" id="ARBA00023002"/>
    </source>
</evidence>
<keyword evidence="3" id="KW-0521">NADP</keyword>
<sequence>MHLIQTFMNIAVPPIVLILLILFLPIYQVFKLIIFIKRSICSENVAGKVVLITGAASGIGEQLTYEYAGRGALLALVDINENCLVQVSNKAHSIGSPDSISIVADVSKVEDCERFINEAVKHFGRLDHLVNNAGTARFSKFEDTSQISDHHPVMDINFWGTVNGIHYAIPHLKKSKGKIVVISSVCGWYPLPTLSIYNASKAALISFCETLRTELGPSIGITIVKPGLIKTNLTKSQDTLIPVIPEESAEVCAKAIVSGACRGDLYVTEPAWIRWLFPVKMACPEQLAYEYARRGAHLVLVDINEESVVQVSNKARSLGSPDSIPIAADVSKVEDCERFINEAVEHFGRLDHLVNNAGTARVIKFEDINQLSDHRHVMDTNFWGTVNGIHFAIPHLKKSGGKIVVISSVCGWYPLPALSIYNVRTKNITNGRIYMSTSNSYFESSNKPPSSNCFFYKASKAALISFCETLRTELGSAIGITIFTPGLIKTTMTKKQNIFRSLVPEGSAEGCAKAIVSAACR</sequence>
<feature type="transmembrane region" description="Helical" evidence="6">
    <location>
        <begin position="6"/>
        <end position="30"/>
    </location>
</feature>